<accession>G9AB80</accession>
<evidence type="ECO:0000313" key="1">
    <source>
        <dbReference type="EMBL" id="CCE97171.1"/>
    </source>
</evidence>
<organism evidence="1 2">
    <name type="scientific">Sinorhizobium fredii (strain HH103)</name>
    <dbReference type="NCBI Taxonomy" id="1117943"/>
    <lineage>
        <taxon>Bacteria</taxon>
        <taxon>Pseudomonadati</taxon>
        <taxon>Pseudomonadota</taxon>
        <taxon>Alphaproteobacteria</taxon>
        <taxon>Hyphomicrobiales</taxon>
        <taxon>Rhizobiaceae</taxon>
        <taxon>Sinorhizobium/Ensifer group</taxon>
        <taxon>Sinorhizobium</taxon>
    </lineage>
</organism>
<evidence type="ECO:0000313" key="2">
    <source>
        <dbReference type="Proteomes" id="UP000007735"/>
    </source>
</evidence>
<protein>
    <recommendedName>
        <fullName evidence="3">Lipoprotein</fullName>
    </recommendedName>
</protein>
<dbReference type="AlphaFoldDB" id="G9AB80"/>
<evidence type="ECO:0008006" key="3">
    <source>
        <dbReference type="Google" id="ProtNLM"/>
    </source>
</evidence>
<name>G9AB80_SINF1</name>
<dbReference type="eggNOG" id="ENOG5033H29">
    <property type="taxonomic scope" value="Bacteria"/>
</dbReference>
<sequence>MRGIRENPIRYIMLASALAIGSCAKRPDAIVPVDIPMAAYSNQSCEGLAQELLKEQNDLASLSKQQNQAATGDAVGVFLIGVPMSSTFGGDKEGQLAVSKGKVNAIESSIKSKGCK</sequence>
<dbReference type="HOGENOM" id="CLU_155147_1_0_5"/>
<reference evidence="1 2" key="1">
    <citation type="journal article" date="2012" name="J. Bacteriol.">
        <title>Genome sequence of the soybean symbiont Sinorhizobium fredii HH103.</title>
        <authorList>
            <person name="Weidner S."/>
            <person name="Becker A."/>
            <person name="Bonilla I."/>
            <person name="Jaenicke S."/>
            <person name="Lloret J."/>
            <person name="Margaret I."/>
            <person name="Puhler A."/>
            <person name="Ruiz-Sainz J.E."/>
            <person name="Schneiker-Bekel S."/>
            <person name="Szczepanowski R."/>
            <person name="Vinardell J.M."/>
            <person name="Zehner S."/>
            <person name="Gottfert M."/>
        </authorList>
    </citation>
    <scope>NUCLEOTIDE SEQUENCE [LARGE SCALE GENOMIC DNA]</scope>
    <source>
        <strain evidence="1 2">HH103</strain>
    </source>
</reference>
<dbReference type="KEGG" id="sfh:SFHH103_02676"/>
<proteinExistence type="predicted"/>
<gene>
    <name evidence="1" type="ordered locus">SFHH103_02676</name>
</gene>
<dbReference type="Proteomes" id="UP000007735">
    <property type="component" value="Chromosome"/>
</dbReference>
<dbReference type="PROSITE" id="PS51257">
    <property type="entry name" value="PROKAR_LIPOPROTEIN"/>
    <property type="match status" value="1"/>
</dbReference>
<dbReference type="STRING" id="1117943.SFHH103_02676"/>
<dbReference type="EMBL" id="HE616890">
    <property type="protein sequence ID" value="CCE97171.1"/>
    <property type="molecule type" value="Genomic_DNA"/>
</dbReference>
<dbReference type="PATRIC" id="fig|380.5.peg.2846"/>